<evidence type="ECO:0000313" key="2">
    <source>
        <dbReference type="Proteomes" id="UP000727993"/>
    </source>
</evidence>
<sequence length="59" mass="6411">MERNVTTAAEIESMSPADRHADFKSSIVADLDTAPQQLVQQTRARLEQIINDAEAKAAG</sequence>
<proteinExistence type="predicted"/>
<gene>
    <name evidence="1" type="ORF">IPN02_19620</name>
</gene>
<comment type="caution">
    <text evidence="1">The sequence shown here is derived from an EMBL/GenBank/DDBJ whole genome shotgun (WGS) entry which is preliminary data.</text>
</comment>
<dbReference type="Proteomes" id="UP000727993">
    <property type="component" value="Unassembled WGS sequence"/>
</dbReference>
<reference evidence="1 2" key="1">
    <citation type="submission" date="2020-10" db="EMBL/GenBank/DDBJ databases">
        <title>Connecting structure to function with the recovery of over 1000 high-quality activated sludge metagenome-assembled genomes encoding full-length rRNA genes using long-read sequencing.</title>
        <authorList>
            <person name="Singleton C.M."/>
            <person name="Petriglieri F."/>
            <person name="Kristensen J.M."/>
            <person name="Kirkegaard R.H."/>
            <person name="Michaelsen T.Y."/>
            <person name="Andersen M.H."/>
            <person name="Karst S.M."/>
            <person name="Dueholm M.S."/>
            <person name="Nielsen P.H."/>
            <person name="Albertsen M."/>
        </authorList>
    </citation>
    <scope>NUCLEOTIDE SEQUENCE [LARGE SCALE GENOMIC DNA]</scope>
    <source>
        <strain evidence="1">Lyne_18-Q3-R50-59_MAXAC.006</strain>
    </source>
</reference>
<protein>
    <submittedName>
        <fullName evidence="1">Uncharacterized protein</fullName>
    </submittedName>
</protein>
<organism evidence="1 2">
    <name type="scientific">Candidatus Neomicrothrix subdominans</name>
    <dbReference type="NCBI Taxonomy" id="2954438"/>
    <lineage>
        <taxon>Bacteria</taxon>
        <taxon>Bacillati</taxon>
        <taxon>Actinomycetota</taxon>
        <taxon>Acidimicrobiia</taxon>
        <taxon>Acidimicrobiales</taxon>
        <taxon>Microthrixaceae</taxon>
        <taxon>Candidatus Neomicrothrix</taxon>
    </lineage>
</organism>
<accession>A0A936NG31</accession>
<evidence type="ECO:0000313" key="1">
    <source>
        <dbReference type="EMBL" id="MBK9298989.1"/>
    </source>
</evidence>
<dbReference type="EMBL" id="JADJZA010000011">
    <property type="protein sequence ID" value="MBK9298989.1"/>
    <property type="molecule type" value="Genomic_DNA"/>
</dbReference>
<dbReference type="AlphaFoldDB" id="A0A936NG31"/>
<name>A0A936NG31_9ACTN</name>